<dbReference type="OrthoDB" id="379146at2759"/>
<evidence type="ECO:0000256" key="1">
    <source>
        <dbReference type="SAM" id="MobiDB-lite"/>
    </source>
</evidence>
<dbReference type="EMBL" id="KI926689">
    <property type="protein sequence ID" value="ETW33346.1"/>
    <property type="molecule type" value="Genomic_DNA"/>
</dbReference>
<feature type="domain" description="Duffy-antigen binding" evidence="3">
    <location>
        <begin position="56"/>
        <end position="236"/>
    </location>
</feature>
<reference evidence="4 5" key="2">
    <citation type="submission" date="2013-02" db="EMBL/GenBank/DDBJ databases">
        <title>The Genome Sequence of Plasmodium falciparum Tanzania (2000708).</title>
        <authorList>
            <consortium name="The Broad Institute Genome Sequencing Platform"/>
            <consortium name="The Broad Institute Genome Sequencing Center for Infectious Disease"/>
            <person name="Neafsey D."/>
            <person name="Cheeseman I."/>
            <person name="Volkman S."/>
            <person name="Adams J."/>
            <person name="Walker B."/>
            <person name="Young S.K."/>
            <person name="Zeng Q."/>
            <person name="Gargeya S."/>
            <person name="Fitzgerald M."/>
            <person name="Haas B."/>
            <person name="Abouelleil A."/>
            <person name="Alvarado L."/>
            <person name="Arachchi H.M."/>
            <person name="Berlin A.M."/>
            <person name="Chapman S.B."/>
            <person name="Dewar J."/>
            <person name="Goldberg J."/>
            <person name="Griggs A."/>
            <person name="Gujja S."/>
            <person name="Hansen M."/>
            <person name="Howarth C."/>
            <person name="Imamovic A."/>
            <person name="Larimer J."/>
            <person name="McCowan C."/>
            <person name="Murphy C."/>
            <person name="Neiman D."/>
            <person name="Pearson M."/>
            <person name="Priest M."/>
            <person name="Roberts A."/>
            <person name="Saif S."/>
            <person name="Shea T."/>
            <person name="Sisk P."/>
            <person name="Sykes S."/>
            <person name="Wortman J."/>
            <person name="Nusbaum C."/>
            <person name="Birren B."/>
        </authorList>
    </citation>
    <scope>NUCLEOTIDE SEQUENCE [LARGE SCALE GENOMIC DNA]</scope>
    <source>
        <strain evidence="5">Tanzania (2000708)</strain>
    </source>
</reference>
<accession>A0A024VZM6</accession>
<feature type="region of interest" description="Disordered" evidence="1">
    <location>
        <begin position="634"/>
        <end position="659"/>
    </location>
</feature>
<evidence type="ECO:0000259" key="3">
    <source>
        <dbReference type="Pfam" id="PF05424"/>
    </source>
</evidence>
<proteinExistence type="predicted"/>
<sequence>MRGATYKPNFVKKKKEKHFSIYKKGNGENGINECNKKEGDFNWNCSSSQFKNNEEGPCMPPRRQKLCIHNLKELKDQSSTNTEDLREAFINCAAKETYFLWLYYKNKYGTSVETQLRNGNIPQEFKRIMYYTFGDYRDICLGKDISNDQNIQGISQKVKKIVPYKNSETQDHKTSTPEDWWKIYGKDIWEGMVCGLSYHIGGNEKEREKFTNSEAYQYSKLKYELEDFAKTPQFLRWFIEWSDEFCTERGVKINQLKTGCNEYECGSKENGKKQTCKKSCQEYENFIEEWKKYYYSQSKKFQTDKAEDKYSDTSAQEDVEDAYSAHDYLHEQLEKLCANGKCSCMEKPSTEDDETDLPGQNDLPEALDNPPKEMEEKCKCAIPPEPMSCVEKTAQKLRKYAEKNIDAKLKGNGNRYNGNCNKVTKDEYREEKGEKCIFKEKVWSSISLPNNECEGIGNDRFKIGEKWDCLEDTTDAKNKLCVPPRRKSMCLTKLEDIIGDNISDNNTLLEKIQYVAQNEGDDIVHKLLPQNPCNESIICDAMKYSFADLADIIRGRDMFRIDGEVPPVEIKLKEVFEKLKQQLESTHGNNINAYPDVASFRSAWWHANRKEIWKAMTCNVPNDALLKKRINKPADTSKPVDSLNTDTQTEQTKKCGHNSEPPDYDYIPERYRFLQEWSEYYCKARNKMQDEMKSECKQCVTTNSRCENNENGNTCEECKIKCQKYKTTVDKWKSQFDEQNKFYKELYMKAKTASKSDARRDFSIKFIQQLDKICEDPNTAEKYLDKSTHCTDYKFSETNNNENDAFSQYPNEYEKACTCQEESSNKSYNILTNIIQNSFKSPKVPGLNTIKKAVPRIPNRIKNIRPDAHTIHELVARTFTYFVPFFQTDDKTPPTHNILNDVLPSAIPVGIALALTSIVFLYLKVKVNIYVWGI</sequence>
<keyword evidence="2" id="KW-1133">Transmembrane helix</keyword>
<dbReference type="Gene3D" id="1.20.1310.20">
    <property type="entry name" value="Duffy-antigen binding domain"/>
    <property type="match status" value="2"/>
</dbReference>
<evidence type="ECO:0000313" key="5">
    <source>
        <dbReference type="Proteomes" id="UP000030708"/>
    </source>
</evidence>
<dbReference type="Pfam" id="PF05424">
    <property type="entry name" value="Duffy_binding"/>
    <property type="match status" value="2"/>
</dbReference>
<feature type="region of interest" description="Disordered" evidence="1">
    <location>
        <begin position="348"/>
        <end position="371"/>
    </location>
</feature>
<dbReference type="SUPFAM" id="SSF140924">
    <property type="entry name" value="Duffy binding domain-like"/>
    <property type="match status" value="2"/>
</dbReference>
<protein>
    <recommendedName>
        <fullName evidence="3">Duffy-antigen binding domain-containing protein</fullName>
    </recommendedName>
</protein>
<dbReference type="InterPro" id="IPR008602">
    <property type="entry name" value="Duffy-antigen-binding"/>
</dbReference>
<feature type="domain" description="Duffy-antigen binding" evidence="3">
    <location>
        <begin position="480"/>
        <end position="672"/>
    </location>
</feature>
<feature type="transmembrane region" description="Helical" evidence="2">
    <location>
        <begin position="902"/>
        <end position="923"/>
    </location>
</feature>
<dbReference type="Gene3D" id="1.20.58.830">
    <property type="match status" value="2"/>
</dbReference>
<evidence type="ECO:0000256" key="2">
    <source>
        <dbReference type="SAM" id="Phobius"/>
    </source>
</evidence>
<dbReference type="GO" id="GO:0016020">
    <property type="term" value="C:membrane"/>
    <property type="evidence" value="ECO:0007669"/>
    <property type="project" value="InterPro"/>
</dbReference>
<reference evidence="4 5" key="1">
    <citation type="submission" date="2013-02" db="EMBL/GenBank/DDBJ databases">
        <title>The Genome Annotation of Plasmodium falciparum Tanzania (2000708).</title>
        <authorList>
            <consortium name="The Broad Institute Genome Sequencing Platform"/>
            <consortium name="The Broad Institute Genome Sequencing Center for Infectious Disease"/>
            <person name="Neafsey D."/>
            <person name="Hoffman S."/>
            <person name="Volkman S."/>
            <person name="Rosenthal P."/>
            <person name="Walker B."/>
            <person name="Young S.K."/>
            <person name="Zeng Q."/>
            <person name="Gargeya S."/>
            <person name="Fitzgerald M."/>
            <person name="Haas B."/>
            <person name="Abouelleil A."/>
            <person name="Allen A.W."/>
            <person name="Alvarado L."/>
            <person name="Arachchi H.M."/>
            <person name="Berlin A.M."/>
            <person name="Chapman S.B."/>
            <person name="Gainer-Dewar J."/>
            <person name="Goldberg J."/>
            <person name="Griggs A."/>
            <person name="Gujja S."/>
            <person name="Hansen M."/>
            <person name="Howarth C."/>
            <person name="Imamovic A."/>
            <person name="Ireland A."/>
            <person name="Larimer J."/>
            <person name="McCowan C."/>
            <person name="Murphy C."/>
            <person name="Pearson M."/>
            <person name="Poon T.W."/>
            <person name="Priest M."/>
            <person name="Roberts A."/>
            <person name="Saif S."/>
            <person name="Shea T."/>
            <person name="Sisk P."/>
            <person name="Sykes S."/>
            <person name="Wortman J."/>
            <person name="Nusbaum C."/>
            <person name="Birren B."/>
        </authorList>
    </citation>
    <scope>NUCLEOTIDE SEQUENCE [LARGE SCALE GENOMIC DNA]</scope>
    <source>
        <strain evidence="5">Tanzania (2000708)</strain>
    </source>
</reference>
<dbReference type="InterPro" id="IPR042202">
    <property type="entry name" value="Duffy-ag-bd_sf"/>
</dbReference>
<keyword evidence="2" id="KW-0812">Transmembrane</keyword>
<keyword evidence="2" id="KW-0472">Membrane</keyword>
<gene>
    <name evidence="4" type="ORF">PFTANZ_05935</name>
</gene>
<dbReference type="GO" id="GO:0046789">
    <property type="term" value="F:host cell surface receptor binding"/>
    <property type="evidence" value="ECO:0007669"/>
    <property type="project" value="InterPro"/>
</dbReference>
<name>A0A024VZM6_PLAFA</name>
<organism evidence="4 5">
    <name type="scientific">Plasmodium falciparum Tanzania</name>
    <name type="common">2000708</name>
    <dbReference type="NCBI Taxonomy" id="1036725"/>
    <lineage>
        <taxon>Eukaryota</taxon>
        <taxon>Sar</taxon>
        <taxon>Alveolata</taxon>
        <taxon>Apicomplexa</taxon>
        <taxon>Aconoidasida</taxon>
        <taxon>Haemosporida</taxon>
        <taxon>Plasmodiidae</taxon>
        <taxon>Plasmodium</taxon>
        <taxon>Plasmodium (Laverania)</taxon>
    </lineage>
</organism>
<dbReference type="AlphaFoldDB" id="A0A024VZM6"/>
<evidence type="ECO:0000313" key="4">
    <source>
        <dbReference type="EMBL" id="ETW33346.1"/>
    </source>
</evidence>
<feature type="non-terminal residue" evidence="4">
    <location>
        <position position="934"/>
    </location>
</feature>
<dbReference type="Proteomes" id="UP000030708">
    <property type="component" value="Unassembled WGS sequence"/>
</dbReference>